<feature type="compositionally biased region" description="Low complexity" evidence="15">
    <location>
        <begin position="528"/>
        <end position="548"/>
    </location>
</feature>
<keyword evidence="10 14" id="KW-0472">Membrane</keyword>
<feature type="domain" description="ATP synthase alpha subunit C-terminal" evidence="17">
    <location>
        <begin position="378"/>
        <end position="501"/>
    </location>
</feature>
<evidence type="ECO:0000259" key="17">
    <source>
        <dbReference type="Pfam" id="PF00306"/>
    </source>
</evidence>
<dbReference type="HAMAP" id="MF_01346">
    <property type="entry name" value="ATP_synth_alpha_bact"/>
    <property type="match status" value="1"/>
</dbReference>
<comment type="similarity">
    <text evidence="3 14">Belongs to the ATPase alpha/beta chains family.</text>
</comment>
<reference evidence="19 20" key="1">
    <citation type="submission" date="2019-06" db="EMBL/GenBank/DDBJ databases">
        <title>Genome sequence of Rhodobacteraceae bacterium D4M1.</title>
        <authorList>
            <person name="Cao J."/>
        </authorList>
    </citation>
    <scope>NUCLEOTIDE SEQUENCE [LARGE SCALE GENOMIC DNA]</scope>
    <source>
        <strain evidence="19 20">D4M1</strain>
        <plasmid evidence="20">pd4m1a</plasmid>
    </source>
</reference>
<name>A0A5B8G1S7_9RHOB</name>
<sequence>MTTDGEAPLGRSDAWLADGRSRLARAELAPEAEAIGRVEQVSDGIARVSGLPQVRLNELLRFEGNRLGFALSLDADTIGAVLLDGEEGIHAGAPVRGTGEVVRVPVGPGLLGRVVDPLGRPIDGKGPVEAASHEPVERPAPAIIERDLVAEPMETGILVVDALFALGRGQRELIVGDRATGKTSVAVDAIVNQKRSEVICVYVAVGQRATAVARVVEAVRAHGAPERCIFVVAPAATAPGLQWIAPFAGMTMAEHFRDAGQDALIVIDDLTKHAATHRELALLTREPPGREAYPGDVFYVHARLLERAAKLSAARGGGSLTALPVAETDAGNLSAYIPTNLISITDGQIVLGARLFAANQRPAVDVGLSVSRVGGKAQRKALRAVSGRVRLDYAQFLELEMFTRFGGMSDTRVKAQIARGERIRALLTQPRFAGLRMADQVALLAALADGALDSLPPARFSELRARLPGHLDTTAAAALTALGDGSGLDDGLRAALVAAVAALAADLAASPGPGDGTEGGAPGPGSGAPPSTTPPAGSAPDGGASDGSASGGSASGGSASGGSAPGGGAPGGGAPGGDEPGGSAPGGRASGGSAPGGVASGGGALGGRAPDGSTALLGTDAPHGGSAAPGTGAPPIPGEAAATGSVPVPNPARPAGADVSASPGPADAAGTSSGRVSDLPGSAR</sequence>
<dbReference type="NCBIfam" id="NF009884">
    <property type="entry name" value="PRK13343.1"/>
    <property type="match status" value="1"/>
</dbReference>
<dbReference type="PANTHER" id="PTHR48082:SF2">
    <property type="entry name" value="ATP SYNTHASE SUBUNIT ALPHA, MITOCHONDRIAL"/>
    <property type="match status" value="1"/>
</dbReference>
<evidence type="ECO:0000256" key="6">
    <source>
        <dbReference type="ARBA" id="ARBA00022781"/>
    </source>
</evidence>
<evidence type="ECO:0000256" key="3">
    <source>
        <dbReference type="ARBA" id="ARBA00008936"/>
    </source>
</evidence>
<dbReference type="CDD" id="cd18116">
    <property type="entry name" value="ATP-synt_F1_alpha_N"/>
    <property type="match status" value="1"/>
</dbReference>
<keyword evidence="6 14" id="KW-0375">Hydrogen ion transport</keyword>
<comment type="subcellular location">
    <subcellularLocation>
        <location evidence="14">Cell membrane</location>
        <topology evidence="14">Peripheral membrane protein</topology>
    </subcellularLocation>
    <subcellularLocation>
        <location evidence="2">Membrane</location>
    </subcellularLocation>
</comment>
<dbReference type="NCBIfam" id="TIGR00962">
    <property type="entry name" value="atpA"/>
    <property type="match status" value="1"/>
</dbReference>
<evidence type="ECO:0000256" key="9">
    <source>
        <dbReference type="ARBA" id="ARBA00023065"/>
    </source>
</evidence>
<dbReference type="Gene3D" id="1.20.150.20">
    <property type="entry name" value="ATP synthase alpha/beta chain, C-terminal domain"/>
    <property type="match status" value="1"/>
</dbReference>
<dbReference type="InterPro" id="IPR004100">
    <property type="entry name" value="ATPase_F1/V1/A1_a/bsu_N"/>
</dbReference>
<geneLocation type="plasmid" evidence="20">
    <name>pd4m1a</name>
</geneLocation>
<feature type="compositionally biased region" description="Gly residues" evidence="15">
    <location>
        <begin position="549"/>
        <end position="606"/>
    </location>
</feature>
<dbReference type="EC" id="7.1.2.2" evidence="14"/>
<keyword evidence="4 14" id="KW-0813">Transport</keyword>
<dbReference type="InterPro" id="IPR038376">
    <property type="entry name" value="ATP_synth_asu_C_sf"/>
</dbReference>
<dbReference type="SUPFAM" id="SSF50615">
    <property type="entry name" value="N-terminal domain of alpha and beta subunits of F1 ATP synthase"/>
    <property type="match status" value="1"/>
</dbReference>
<dbReference type="InterPro" id="IPR000194">
    <property type="entry name" value="ATPase_F1/V1/A1_a/bsu_nucl-bd"/>
</dbReference>
<evidence type="ECO:0000259" key="16">
    <source>
        <dbReference type="Pfam" id="PF00006"/>
    </source>
</evidence>
<dbReference type="Gene3D" id="2.40.30.20">
    <property type="match status" value="1"/>
</dbReference>
<evidence type="ECO:0000256" key="7">
    <source>
        <dbReference type="ARBA" id="ARBA00022840"/>
    </source>
</evidence>
<comment type="function">
    <text evidence="1 14">Produces ATP from ADP in the presence of a proton gradient across the membrane. The alpha chain is a regulatory subunit.</text>
</comment>
<keyword evidence="9 14" id="KW-0406">Ion transport</keyword>
<evidence type="ECO:0000313" key="20">
    <source>
        <dbReference type="Proteomes" id="UP000305888"/>
    </source>
</evidence>
<dbReference type="GO" id="GO:0005524">
    <property type="term" value="F:ATP binding"/>
    <property type="evidence" value="ECO:0007669"/>
    <property type="project" value="UniProtKB-UniRule"/>
</dbReference>
<evidence type="ECO:0000256" key="10">
    <source>
        <dbReference type="ARBA" id="ARBA00023136"/>
    </source>
</evidence>
<dbReference type="InterPro" id="IPR023366">
    <property type="entry name" value="ATP_synth_asu-like_sf"/>
</dbReference>
<dbReference type="GO" id="GO:0046933">
    <property type="term" value="F:proton-transporting ATP synthase activity, rotational mechanism"/>
    <property type="evidence" value="ECO:0007669"/>
    <property type="project" value="UniProtKB-UniRule"/>
</dbReference>
<dbReference type="InterPro" id="IPR005294">
    <property type="entry name" value="ATP_synth_F1_asu"/>
</dbReference>
<dbReference type="PROSITE" id="PS00152">
    <property type="entry name" value="ATPASE_ALPHA_BETA"/>
    <property type="match status" value="1"/>
</dbReference>
<evidence type="ECO:0000259" key="18">
    <source>
        <dbReference type="Pfam" id="PF02874"/>
    </source>
</evidence>
<dbReference type="InterPro" id="IPR033732">
    <property type="entry name" value="ATP_synth_F1_a_nt-bd_dom"/>
</dbReference>
<dbReference type="SUPFAM" id="SSF47917">
    <property type="entry name" value="C-terminal domain of alpha and beta subunits of F1 ATP synthase"/>
    <property type="match status" value="1"/>
</dbReference>
<dbReference type="GO" id="GO:0045259">
    <property type="term" value="C:proton-transporting ATP synthase complex"/>
    <property type="evidence" value="ECO:0007669"/>
    <property type="project" value="UniProtKB-KW"/>
</dbReference>
<feature type="binding site" evidence="14">
    <location>
        <begin position="176"/>
        <end position="183"/>
    </location>
    <ligand>
        <name>ATP</name>
        <dbReference type="ChEBI" id="CHEBI:30616"/>
    </ligand>
</feature>
<dbReference type="InterPro" id="IPR036121">
    <property type="entry name" value="ATPase_F1/V1/A1_a/bsu_N_sf"/>
</dbReference>
<evidence type="ECO:0000313" key="19">
    <source>
        <dbReference type="EMBL" id="QDL93994.1"/>
    </source>
</evidence>
<gene>
    <name evidence="14" type="primary">atpA</name>
    <name evidence="19" type="ORF">FDP22_19160</name>
</gene>
<dbReference type="InterPro" id="IPR020003">
    <property type="entry name" value="ATPase_a/bsu_AS"/>
</dbReference>
<evidence type="ECO:0000256" key="13">
    <source>
        <dbReference type="ARBA" id="ARBA00026013"/>
    </source>
</evidence>
<feature type="domain" description="ATPase F1/V1/A1 complex alpha/beta subunit nucleotide-binding" evidence="16">
    <location>
        <begin position="156"/>
        <end position="371"/>
    </location>
</feature>
<feature type="compositionally biased region" description="Low complexity" evidence="15">
    <location>
        <begin position="621"/>
        <end position="631"/>
    </location>
</feature>
<evidence type="ECO:0000256" key="5">
    <source>
        <dbReference type="ARBA" id="ARBA00022741"/>
    </source>
</evidence>
<keyword evidence="11 14" id="KW-0139">CF(1)</keyword>
<organism evidence="19 20">
    <name type="scientific">Paroceanicella profunda</name>
    <dbReference type="NCBI Taxonomy" id="2579971"/>
    <lineage>
        <taxon>Bacteria</taxon>
        <taxon>Pseudomonadati</taxon>
        <taxon>Pseudomonadota</taxon>
        <taxon>Alphaproteobacteria</taxon>
        <taxon>Rhodobacterales</taxon>
        <taxon>Paracoccaceae</taxon>
        <taxon>Paroceanicella</taxon>
    </lineage>
</organism>
<proteinExistence type="inferred from homology"/>
<feature type="compositionally biased region" description="Gly residues" evidence="15">
    <location>
        <begin position="513"/>
        <end position="526"/>
    </location>
</feature>
<dbReference type="InterPro" id="IPR027417">
    <property type="entry name" value="P-loop_NTPase"/>
</dbReference>
<evidence type="ECO:0000256" key="14">
    <source>
        <dbReference type="HAMAP-Rule" id="MF_01346"/>
    </source>
</evidence>
<evidence type="ECO:0000256" key="2">
    <source>
        <dbReference type="ARBA" id="ARBA00004370"/>
    </source>
</evidence>
<protein>
    <recommendedName>
        <fullName evidence="14">ATP synthase subunit alpha</fullName>
        <ecNumber evidence="14">7.1.2.2</ecNumber>
    </recommendedName>
    <alternativeName>
        <fullName evidence="14">ATP synthase F1 sector subunit alpha</fullName>
    </alternativeName>
    <alternativeName>
        <fullName evidence="14">F-ATPase subunit alpha</fullName>
    </alternativeName>
</protein>
<keyword evidence="19" id="KW-0614">Plasmid</keyword>
<keyword evidence="8 14" id="KW-1278">Translocase</keyword>
<dbReference type="OrthoDB" id="9803053at2"/>
<dbReference type="Pfam" id="PF00306">
    <property type="entry name" value="ATP-synt_ab_C"/>
    <property type="match status" value="1"/>
</dbReference>
<evidence type="ECO:0000256" key="15">
    <source>
        <dbReference type="SAM" id="MobiDB-lite"/>
    </source>
</evidence>
<dbReference type="InterPro" id="IPR000793">
    <property type="entry name" value="ATP_synth_asu_C"/>
</dbReference>
<dbReference type="CDD" id="cd01132">
    <property type="entry name" value="F1-ATPase_alpha_CD"/>
    <property type="match status" value="1"/>
</dbReference>
<dbReference type="Pfam" id="PF02874">
    <property type="entry name" value="ATP-synt_ab_N"/>
    <property type="match status" value="1"/>
</dbReference>
<dbReference type="EMBL" id="CP040819">
    <property type="protein sequence ID" value="QDL93994.1"/>
    <property type="molecule type" value="Genomic_DNA"/>
</dbReference>
<evidence type="ECO:0000256" key="4">
    <source>
        <dbReference type="ARBA" id="ARBA00022448"/>
    </source>
</evidence>
<comment type="subunit">
    <text evidence="13">F-type ATPases have 2 components, CF(1) - the catalytic core - and CF(0) - the membrane proton channel. CF(1) has five subunits: alpha(3), beta(3), gamma(1), delta(1), epsilon(1). CF(0) has four main subunits: a(1), b(1), b'(1) and c(9-12).</text>
</comment>
<keyword evidence="12 14" id="KW-0066">ATP synthesis</keyword>
<keyword evidence="14" id="KW-1003">Cell membrane</keyword>
<dbReference type="Gene3D" id="3.40.50.300">
    <property type="entry name" value="P-loop containing nucleotide triphosphate hydrolases"/>
    <property type="match status" value="1"/>
</dbReference>
<feature type="site" description="Required for activity" evidence="14">
    <location>
        <position position="369"/>
    </location>
</feature>
<dbReference type="PANTHER" id="PTHR48082">
    <property type="entry name" value="ATP SYNTHASE SUBUNIT ALPHA, MITOCHONDRIAL"/>
    <property type="match status" value="1"/>
</dbReference>
<dbReference type="AlphaFoldDB" id="A0A5B8G1S7"/>
<dbReference type="Pfam" id="PF00006">
    <property type="entry name" value="ATP-synt_ab"/>
    <property type="match status" value="1"/>
</dbReference>
<evidence type="ECO:0000256" key="1">
    <source>
        <dbReference type="ARBA" id="ARBA00003784"/>
    </source>
</evidence>
<dbReference type="GO" id="GO:0005886">
    <property type="term" value="C:plasma membrane"/>
    <property type="evidence" value="ECO:0007669"/>
    <property type="project" value="UniProtKB-SubCell"/>
</dbReference>
<dbReference type="SUPFAM" id="SSF52540">
    <property type="entry name" value="P-loop containing nucleoside triphosphate hydrolases"/>
    <property type="match status" value="1"/>
</dbReference>
<feature type="region of interest" description="Disordered" evidence="15">
    <location>
        <begin position="511"/>
        <end position="684"/>
    </location>
</feature>
<comment type="catalytic activity">
    <reaction evidence="14">
        <text>ATP + H2O + 4 H(+)(in) = ADP + phosphate + 5 H(+)(out)</text>
        <dbReference type="Rhea" id="RHEA:57720"/>
        <dbReference type="ChEBI" id="CHEBI:15377"/>
        <dbReference type="ChEBI" id="CHEBI:15378"/>
        <dbReference type="ChEBI" id="CHEBI:30616"/>
        <dbReference type="ChEBI" id="CHEBI:43474"/>
        <dbReference type="ChEBI" id="CHEBI:456216"/>
        <dbReference type="EC" id="7.1.2.2"/>
    </reaction>
</comment>
<keyword evidence="7 14" id="KW-0067">ATP-binding</keyword>
<dbReference type="Proteomes" id="UP000305888">
    <property type="component" value="Plasmid pD4M1A"/>
</dbReference>
<keyword evidence="20" id="KW-1185">Reference proteome</keyword>
<evidence type="ECO:0000256" key="8">
    <source>
        <dbReference type="ARBA" id="ARBA00022967"/>
    </source>
</evidence>
<feature type="domain" description="ATPase F1/V1/A1 complex alpha/beta subunit N-terminal" evidence="18">
    <location>
        <begin position="34"/>
        <end position="99"/>
    </location>
</feature>
<dbReference type="RefSeq" id="WP_138573597.1">
    <property type="nucleotide sequence ID" value="NZ_CP040819.1"/>
</dbReference>
<dbReference type="FunFam" id="3.40.50.300:FF:000002">
    <property type="entry name" value="ATP synthase subunit alpha"/>
    <property type="match status" value="1"/>
</dbReference>
<evidence type="ECO:0000256" key="12">
    <source>
        <dbReference type="ARBA" id="ARBA00023310"/>
    </source>
</evidence>
<accession>A0A5B8G1S7</accession>
<evidence type="ECO:0000256" key="11">
    <source>
        <dbReference type="ARBA" id="ARBA00023196"/>
    </source>
</evidence>
<dbReference type="KEGG" id="ppru:FDP22_19160"/>
<keyword evidence="5 14" id="KW-0547">Nucleotide-binding</keyword>
<dbReference type="GO" id="GO:0043531">
    <property type="term" value="F:ADP binding"/>
    <property type="evidence" value="ECO:0007669"/>
    <property type="project" value="TreeGrafter"/>
</dbReference>